<keyword evidence="7" id="KW-0943">RNA-mediated gene silencing</keyword>
<organism evidence="11">
    <name type="scientific">Musca domestica</name>
    <name type="common">House fly</name>
    <dbReference type="NCBI Taxonomy" id="7370"/>
    <lineage>
        <taxon>Eukaryota</taxon>
        <taxon>Metazoa</taxon>
        <taxon>Ecdysozoa</taxon>
        <taxon>Arthropoda</taxon>
        <taxon>Hexapoda</taxon>
        <taxon>Insecta</taxon>
        <taxon>Pterygota</taxon>
        <taxon>Neoptera</taxon>
        <taxon>Endopterygota</taxon>
        <taxon>Diptera</taxon>
        <taxon>Brachycera</taxon>
        <taxon>Muscomorpha</taxon>
        <taxon>Muscoidea</taxon>
        <taxon>Muscidae</taxon>
        <taxon>Musca</taxon>
    </lineage>
</organism>
<dbReference type="EMBL" id="KA648476">
    <property type="protein sequence ID" value="AFP63105.1"/>
    <property type="molecule type" value="mRNA"/>
</dbReference>
<dbReference type="EnsemblMetazoa" id="MDOA009266-RA">
    <property type="protein sequence ID" value="MDOA009266-PA"/>
    <property type="gene ID" value="MDOA009266"/>
</dbReference>
<dbReference type="GO" id="GO:0030014">
    <property type="term" value="C:CCR4-NOT complex"/>
    <property type="evidence" value="ECO:0007669"/>
    <property type="project" value="InterPro"/>
</dbReference>
<proteinExistence type="evidence at transcript level"/>
<evidence type="ECO:0000313" key="13">
    <source>
        <dbReference type="Proteomes" id="UP001652621"/>
    </source>
</evidence>
<keyword evidence="8" id="KW-0804">Transcription</keyword>
<gene>
    <name evidence="12" type="primary">101890422</name>
    <name evidence="14" type="synonym">LOC101890422</name>
</gene>
<dbReference type="Proteomes" id="UP001652621">
    <property type="component" value="Unplaced"/>
</dbReference>
<keyword evidence="6" id="KW-0805">Transcription regulation</keyword>
<feature type="region of interest" description="Disordered" evidence="10">
    <location>
        <begin position="226"/>
        <end position="259"/>
    </location>
</feature>
<evidence type="ECO:0000256" key="3">
    <source>
        <dbReference type="ARBA" id="ARBA00008030"/>
    </source>
</evidence>
<evidence type="ECO:0000313" key="14">
    <source>
        <dbReference type="RefSeq" id="XP_005181289.1"/>
    </source>
</evidence>
<comment type="subcellular location">
    <subcellularLocation>
        <location evidence="2">Cytoplasm</location>
    </subcellularLocation>
    <subcellularLocation>
        <location evidence="1">Nucleus</location>
    </subcellularLocation>
</comment>
<dbReference type="Pfam" id="PF10155">
    <property type="entry name" value="CNOT11"/>
    <property type="match status" value="1"/>
</dbReference>
<evidence type="ECO:0000313" key="11">
    <source>
        <dbReference type="EMBL" id="AFP63105.1"/>
    </source>
</evidence>
<evidence type="ECO:0000256" key="6">
    <source>
        <dbReference type="ARBA" id="ARBA00023015"/>
    </source>
</evidence>
<evidence type="ECO:0000256" key="8">
    <source>
        <dbReference type="ARBA" id="ARBA00023163"/>
    </source>
</evidence>
<evidence type="ECO:0000256" key="5">
    <source>
        <dbReference type="ARBA" id="ARBA00022490"/>
    </source>
</evidence>
<dbReference type="GO" id="GO:0005737">
    <property type="term" value="C:cytoplasm"/>
    <property type="evidence" value="ECO:0007669"/>
    <property type="project" value="UniProtKB-SubCell"/>
</dbReference>
<dbReference type="GO" id="GO:0005634">
    <property type="term" value="C:nucleus"/>
    <property type="evidence" value="ECO:0007669"/>
    <property type="project" value="UniProtKB-SubCell"/>
</dbReference>
<dbReference type="eggNOG" id="KOG4508">
    <property type="taxonomic scope" value="Eukaryota"/>
</dbReference>
<evidence type="ECO:0000256" key="10">
    <source>
        <dbReference type="SAM" id="MobiDB-lite"/>
    </source>
</evidence>
<feature type="compositionally biased region" description="Gly residues" evidence="10">
    <location>
        <begin position="232"/>
        <end position="242"/>
    </location>
</feature>
<name>T1PIA4_MUSDO</name>
<dbReference type="RefSeq" id="XP_005181289.1">
    <property type="nucleotide sequence ID" value="XM_005181232.3"/>
</dbReference>
<evidence type="ECO:0000256" key="1">
    <source>
        <dbReference type="ARBA" id="ARBA00004123"/>
    </source>
</evidence>
<dbReference type="CTD" id="37839"/>
<dbReference type="STRING" id="7370.T1PIA4"/>
<keyword evidence="9" id="KW-0539">Nucleus</keyword>
<evidence type="ECO:0000256" key="7">
    <source>
        <dbReference type="ARBA" id="ARBA00023158"/>
    </source>
</evidence>
<reference evidence="11" key="1">
    <citation type="submission" date="2012-08" db="EMBL/GenBank/DDBJ databases">
        <title>Transcriptome of adult Musca domestica launches a platform for comparative house fly gene expression and characterization of differential gene expression among resistant and susceptible house flies.</title>
        <authorList>
            <person name="Liu N."/>
            <person name="Zhang L."/>
            <person name="Li M."/>
            <person name="Reid W."/>
        </authorList>
    </citation>
    <scope>NUCLEOTIDE SEQUENCE</scope>
    <source>
        <strain evidence="11">ALHF</strain>
        <tissue evidence="11">Whole body</tissue>
    </source>
</reference>
<dbReference type="PANTHER" id="PTHR15975">
    <property type="entry name" value="CCR4-NOT TRANSCRIPTION COMPLEX SUBUNIT 11"/>
    <property type="match status" value="1"/>
</dbReference>
<protein>
    <recommendedName>
        <fullName evidence="4">CCR4-NOT transcription complex subunit 11</fullName>
    </recommendedName>
</protein>
<sequence>MSGVFAPEFFSIAPPLMDFEQELIWFNLTESFGQKVEYDKSNHISTNARELMDLAFVQPLNLQDQKLLLNELSKNPFFVYQIRLTPDKLPRLVENNPIISIEILLKLMNSSEITEYFHVLVNMDITLHSMEVVNRLTNTVNLPSEFLHLYISNCISSCENVRDKYMQSRLVRLVCVFLQSLIRNKIINVKELFIEIETFCVDFNRIKEAVALYRLLKHLEMGELQNTSSGSGNNGGGGGGGSNTSSSSSSNKSEKNLSK</sequence>
<dbReference type="VEuPathDB" id="VectorBase:MDOA009266"/>
<dbReference type="InterPro" id="IPR019312">
    <property type="entry name" value="CNOT11"/>
</dbReference>
<dbReference type="PANTHER" id="PTHR15975:SF0">
    <property type="entry name" value="CCR4-NOT TRANSCRIPTION COMPLEX SUBUNIT 11"/>
    <property type="match status" value="1"/>
</dbReference>
<reference evidence="12" key="2">
    <citation type="submission" date="2020-05" db="UniProtKB">
        <authorList>
            <consortium name="EnsemblMetazoa"/>
        </authorList>
    </citation>
    <scope>IDENTIFICATION</scope>
    <source>
        <strain evidence="12">Aabys</strain>
    </source>
</reference>
<evidence type="ECO:0000313" key="12">
    <source>
        <dbReference type="EnsemblMetazoa" id="MDOA009266-PA"/>
    </source>
</evidence>
<keyword evidence="13" id="KW-1185">Reference proteome</keyword>
<keyword evidence="5" id="KW-0963">Cytoplasm</keyword>
<dbReference type="OrthoDB" id="10265389at2759"/>
<evidence type="ECO:0000256" key="9">
    <source>
        <dbReference type="ARBA" id="ARBA00023242"/>
    </source>
</evidence>
<dbReference type="KEGG" id="mde:101890422"/>
<reference evidence="14" key="3">
    <citation type="submission" date="2025-04" db="UniProtKB">
        <authorList>
            <consortium name="RefSeq"/>
        </authorList>
    </citation>
    <scope>IDENTIFICATION</scope>
    <source>
        <strain evidence="14">Aabys</strain>
    </source>
</reference>
<accession>T1PIA4</accession>
<comment type="similarity">
    <text evidence="3">Belongs to the CNOT11 family.</text>
</comment>
<dbReference type="GO" id="GO:0031047">
    <property type="term" value="P:regulatory ncRNA-mediated gene silencing"/>
    <property type="evidence" value="ECO:0007669"/>
    <property type="project" value="UniProtKB-KW"/>
</dbReference>
<evidence type="ECO:0000256" key="4">
    <source>
        <dbReference type="ARBA" id="ARBA00014872"/>
    </source>
</evidence>
<dbReference type="AlphaFoldDB" id="T1PIA4"/>
<dbReference type="VEuPathDB" id="VectorBase:MDOMA2_014426"/>
<evidence type="ECO:0000256" key="2">
    <source>
        <dbReference type="ARBA" id="ARBA00004496"/>
    </source>
</evidence>